<dbReference type="Proteomes" id="UP000009022">
    <property type="component" value="Unassembled WGS sequence"/>
</dbReference>
<dbReference type="CTD" id="6751452"/>
<dbReference type="OrthoDB" id="10251809at2759"/>
<dbReference type="InterPro" id="IPR041228">
    <property type="entry name" value="Dynein_C"/>
</dbReference>
<dbReference type="STRING" id="10228.B3RQX2"/>
<protein>
    <recommendedName>
        <fullName evidence="1">Dynein heavy chain C-terminal domain-containing protein</fullName>
    </recommendedName>
</protein>
<dbReference type="InterPro" id="IPR026983">
    <property type="entry name" value="DHC"/>
</dbReference>
<dbReference type="InParanoid" id="B3RQX2"/>
<dbReference type="RefSeq" id="XP_002110237.1">
    <property type="nucleotide sequence ID" value="XM_002110201.1"/>
</dbReference>
<gene>
    <name evidence="2" type="ORF">TRIADDRAFT_54031</name>
</gene>
<dbReference type="GO" id="GO:0030286">
    <property type="term" value="C:dynein complex"/>
    <property type="evidence" value="ECO:0007669"/>
    <property type="project" value="InterPro"/>
</dbReference>
<dbReference type="PANTHER" id="PTHR45703:SF36">
    <property type="entry name" value="DYNEIN HEAVY CHAIN, CYTOPLASMIC"/>
    <property type="match status" value="1"/>
</dbReference>
<dbReference type="GeneID" id="6751452"/>
<organism evidence="2 3">
    <name type="scientific">Trichoplax adhaerens</name>
    <name type="common">Trichoplax reptans</name>
    <dbReference type="NCBI Taxonomy" id="10228"/>
    <lineage>
        <taxon>Eukaryota</taxon>
        <taxon>Metazoa</taxon>
        <taxon>Placozoa</taxon>
        <taxon>Uniplacotomia</taxon>
        <taxon>Trichoplacea</taxon>
        <taxon>Trichoplacidae</taxon>
        <taxon>Trichoplax</taxon>
    </lineage>
</organism>
<dbReference type="AlphaFoldDB" id="B3RQX2"/>
<dbReference type="GO" id="GO:0051959">
    <property type="term" value="F:dynein light intermediate chain binding"/>
    <property type="evidence" value="ECO:0007669"/>
    <property type="project" value="InterPro"/>
</dbReference>
<evidence type="ECO:0000259" key="1">
    <source>
        <dbReference type="Pfam" id="PF18199"/>
    </source>
</evidence>
<accession>B3RQX2</accession>
<feature type="domain" description="Dynein heavy chain C-terminal" evidence="1">
    <location>
        <begin position="24"/>
        <end position="255"/>
    </location>
</feature>
<dbReference type="Pfam" id="PF18199">
    <property type="entry name" value="Dynein_C"/>
    <property type="match status" value="1"/>
</dbReference>
<dbReference type="Gene3D" id="3.10.490.20">
    <property type="match status" value="1"/>
</dbReference>
<dbReference type="GO" id="GO:0007018">
    <property type="term" value="P:microtubule-based movement"/>
    <property type="evidence" value="ECO:0007669"/>
    <property type="project" value="InterPro"/>
</dbReference>
<proteinExistence type="predicted"/>
<keyword evidence="3" id="KW-1185">Reference proteome</keyword>
<evidence type="ECO:0000313" key="3">
    <source>
        <dbReference type="Proteomes" id="UP000009022"/>
    </source>
</evidence>
<dbReference type="eggNOG" id="KOG3595">
    <property type="taxonomic scope" value="Eukaryota"/>
</dbReference>
<evidence type="ECO:0000313" key="2">
    <source>
        <dbReference type="EMBL" id="EDV26241.1"/>
    </source>
</evidence>
<dbReference type="EMBL" id="DS985243">
    <property type="protein sequence ID" value="EDV26241.1"/>
    <property type="molecule type" value="Genomic_DNA"/>
</dbReference>
<dbReference type="Gene3D" id="1.20.1270.280">
    <property type="match status" value="1"/>
</dbReference>
<name>B3RQX2_TRIAD</name>
<sequence length="290" mass="33530">MKLSLGDEKLVSIQYDEYLQLLSLLSIRIPEEIKVEDIDAQLDIGHLANGCLLRFLRDDANRYNKVIRMIRKEIFQLREATNGNYSLTPRLEKICSNLRNLIVPTHWYPYLPTHLPFNQWLEDLSRKVATLTSYIKTSQESDLNDCDLRIFYQPAGFLDSLLQDYNGLVKAGVLEIDFEVKIFNDSEKKCDHGIHLLGLQLHNAAWDFTKCCITQVKEAQATCPLPIIWLRPIKLSNKVKKSSYPTYSCPVLHSYYQDVDKNCMIRLSLATEIEVGILYLKRVAISVMDR</sequence>
<dbReference type="GO" id="GO:0045505">
    <property type="term" value="F:dynein intermediate chain binding"/>
    <property type="evidence" value="ECO:0007669"/>
    <property type="project" value="InterPro"/>
</dbReference>
<dbReference type="InterPro" id="IPR043160">
    <property type="entry name" value="Dynein_C_barrel"/>
</dbReference>
<dbReference type="HOGENOM" id="CLU_960851_0_0_1"/>
<reference evidence="2 3" key="1">
    <citation type="journal article" date="2008" name="Nature">
        <title>The Trichoplax genome and the nature of placozoans.</title>
        <authorList>
            <person name="Srivastava M."/>
            <person name="Begovic E."/>
            <person name="Chapman J."/>
            <person name="Putnam N.H."/>
            <person name="Hellsten U."/>
            <person name="Kawashima T."/>
            <person name="Kuo A."/>
            <person name="Mitros T."/>
            <person name="Salamov A."/>
            <person name="Carpenter M.L."/>
            <person name="Signorovitch A.Y."/>
            <person name="Moreno M.A."/>
            <person name="Kamm K."/>
            <person name="Grimwood J."/>
            <person name="Schmutz J."/>
            <person name="Shapiro H."/>
            <person name="Grigoriev I.V."/>
            <person name="Buss L.W."/>
            <person name="Schierwater B."/>
            <person name="Dellaporta S.L."/>
            <person name="Rokhsar D.S."/>
        </authorList>
    </citation>
    <scope>NUCLEOTIDE SEQUENCE [LARGE SCALE GENOMIC DNA]</scope>
    <source>
        <strain evidence="2 3">Grell-BS-1999</strain>
    </source>
</reference>
<dbReference type="PhylomeDB" id="B3RQX2"/>
<dbReference type="KEGG" id="tad:TRIADDRAFT_54031"/>
<dbReference type="PANTHER" id="PTHR45703">
    <property type="entry name" value="DYNEIN HEAVY CHAIN"/>
    <property type="match status" value="1"/>
</dbReference>